<proteinExistence type="predicted"/>
<dbReference type="PROSITE" id="PS50112">
    <property type="entry name" value="PAS"/>
    <property type="match status" value="1"/>
</dbReference>
<dbReference type="Pfam" id="PF14598">
    <property type="entry name" value="PAS_11"/>
    <property type="match status" value="1"/>
</dbReference>
<dbReference type="Pfam" id="PF00010">
    <property type="entry name" value="HLH"/>
    <property type="match status" value="1"/>
</dbReference>
<comment type="subcellular location">
    <subcellularLocation>
        <location evidence="1">Nucleus</location>
    </subcellularLocation>
</comment>
<evidence type="ECO:0000256" key="5">
    <source>
        <dbReference type="ARBA" id="ARBA00023242"/>
    </source>
</evidence>
<evidence type="ECO:0000259" key="8">
    <source>
        <dbReference type="PROSITE" id="PS50888"/>
    </source>
</evidence>
<dbReference type="AlphaFoldDB" id="A0A0N4Z736"/>
<feature type="domain" description="PAS" evidence="7">
    <location>
        <begin position="120"/>
        <end position="185"/>
    </location>
</feature>
<reference evidence="10" key="1">
    <citation type="submission" date="2017-02" db="UniProtKB">
        <authorList>
            <consortium name="WormBaseParasite"/>
        </authorList>
    </citation>
    <scope>IDENTIFICATION</scope>
</reference>
<dbReference type="GO" id="GO:0005634">
    <property type="term" value="C:nucleus"/>
    <property type="evidence" value="ECO:0007669"/>
    <property type="project" value="UniProtKB-SubCell"/>
</dbReference>
<dbReference type="InterPro" id="IPR011598">
    <property type="entry name" value="bHLH_dom"/>
</dbReference>
<dbReference type="InterPro" id="IPR036638">
    <property type="entry name" value="HLH_DNA-bd_sf"/>
</dbReference>
<dbReference type="PANTHER" id="PTHR10649:SF12">
    <property type="entry name" value="SPINELESS, ISOFORM C"/>
    <property type="match status" value="1"/>
</dbReference>
<dbReference type="CDD" id="cd00130">
    <property type="entry name" value="PAS"/>
    <property type="match status" value="1"/>
</dbReference>
<accession>A0A0N4Z736</accession>
<keyword evidence="4" id="KW-0804">Transcription</keyword>
<dbReference type="WBParaSite" id="PTRK_0000299000.1">
    <property type="protein sequence ID" value="PTRK_0000299000.1"/>
    <property type="gene ID" value="PTRK_0000299000"/>
</dbReference>
<dbReference type="Pfam" id="PF00989">
    <property type="entry name" value="PAS"/>
    <property type="match status" value="1"/>
</dbReference>
<dbReference type="SMART" id="SM00091">
    <property type="entry name" value="PAS"/>
    <property type="match status" value="1"/>
</dbReference>
<dbReference type="GO" id="GO:0034751">
    <property type="term" value="C:aryl hydrocarbon receptor complex"/>
    <property type="evidence" value="ECO:0007669"/>
    <property type="project" value="TreeGrafter"/>
</dbReference>
<evidence type="ECO:0000313" key="9">
    <source>
        <dbReference type="Proteomes" id="UP000038045"/>
    </source>
</evidence>
<dbReference type="GO" id="GO:0046983">
    <property type="term" value="F:protein dimerization activity"/>
    <property type="evidence" value="ECO:0007669"/>
    <property type="project" value="InterPro"/>
</dbReference>
<dbReference type="SUPFAM" id="SSF47459">
    <property type="entry name" value="HLH, helix-loop-helix DNA-binding domain"/>
    <property type="match status" value="1"/>
</dbReference>
<dbReference type="Gene3D" id="4.10.280.10">
    <property type="entry name" value="Helix-loop-helix DNA-binding domain"/>
    <property type="match status" value="1"/>
</dbReference>
<name>A0A0N4Z736_PARTI</name>
<dbReference type="InterPro" id="IPR013767">
    <property type="entry name" value="PAS_fold"/>
</dbReference>
<dbReference type="GO" id="GO:0004879">
    <property type="term" value="F:nuclear receptor activity"/>
    <property type="evidence" value="ECO:0007669"/>
    <property type="project" value="TreeGrafter"/>
</dbReference>
<feature type="region of interest" description="Disordered" evidence="6">
    <location>
        <begin position="1"/>
        <end position="30"/>
    </location>
</feature>
<organism evidence="9 10">
    <name type="scientific">Parastrongyloides trichosuri</name>
    <name type="common">Possum-specific nematode worm</name>
    <dbReference type="NCBI Taxonomy" id="131310"/>
    <lineage>
        <taxon>Eukaryota</taxon>
        <taxon>Metazoa</taxon>
        <taxon>Ecdysozoa</taxon>
        <taxon>Nematoda</taxon>
        <taxon>Chromadorea</taxon>
        <taxon>Rhabditida</taxon>
        <taxon>Tylenchina</taxon>
        <taxon>Panagrolaimomorpha</taxon>
        <taxon>Strongyloidoidea</taxon>
        <taxon>Strongyloididae</taxon>
        <taxon>Parastrongyloides</taxon>
    </lineage>
</organism>
<sequence>MYASKRRQRNFKRLRETVKPSTTSNPSKRHRERLNGELETIANLLPYEQGIITRLDKLSVLRLAVSYLQIKAHFQTTFLHPTITGSEWLRYINLWNPTIPVGPIPSLLEANSLTPLCDPKENSFNTIATKALGGFILILNENGDINYASENIDQFLGFHQSDILHQPIFDMIHSEDREDIRMQLNIYNKYSGTLSSPFDLLDIENGKYLGRNVSARFRCLLDNTCGFVRVDIKGKLIPFFGPHMQIINSHMNSENLSRNKFALAAICCPFVPPLHVDEHIEDPILKSKHSLDFSIVSMDERIKGILEIDSNISTPLSFYSLCHPEDASCLAEAHREVTKSAAAGILIYRLIGQKTGSVYWFQSSCRMFLKNGKPESIGLTHRMLNEVEGTNLLDKRSNLKTKLLSFDESLLQSPRNLQSAQALPKMIKAIQPSNDNINKKVLNNISKKDILVQERNNSNTFGGTTFYPTTKVEAQPIYTFNPQYISSTTGIINNDNNYYQPIQYPISMPTHTHIYHDNNNPLYNSTTSIAVQSLLQQQPELSYHIPQEWPGPSIDLTATTTMEPYHFPSPHNNYHVWSTNVNNGTTSYDMPRNIEYTTNFLKETSTNNSVDKFQNTIDFNPNHLMINGNRTSNTNSLSGLSFISELSNTLFT</sequence>
<evidence type="ECO:0000259" key="7">
    <source>
        <dbReference type="PROSITE" id="PS50112"/>
    </source>
</evidence>
<dbReference type="InterPro" id="IPR039091">
    <property type="entry name" value="AHR/AHRR"/>
</dbReference>
<feature type="compositionally biased region" description="Basic residues" evidence="6">
    <location>
        <begin position="1"/>
        <end position="12"/>
    </location>
</feature>
<dbReference type="InterPro" id="IPR035965">
    <property type="entry name" value="PAS-like_dom_sf"/>
</dbReference>
<evidence type="ECO:0000256" key="2">
    <source>
        <dbReference type="ARBA" id="ARBA00023015"/>
    </source>
</evidence>
<evidence type="ECO:0000256" key="1">
    <source>
        <dbReference type="ARBA" id="ARBA00004123"/>
    </source>
</evidence>
<evidence type="ECO:0000256" key="3">
    <source>
        <dbReference type="ARBA" id="ARBA00023125"/>
    </source>
</evidence>
<dbReference type="PROSITE" id="PS50888">
    <property type="entry name" value="BHLH"/>
    <property type="match status" value="1"/>
</dbReference>
<keyword evidence="3" id="KW-0238">DNA-binding</keyword>
<dbReference type="Proteomes" id="UP000038045">
    <property type="component" value="Unplaced"/>
</dbReference>
<keyword evidence="9" id="KW-1185">Reference proteome</keyword>
<evidence type="ECO:0000313" key="10">
    <source>
        <dbReference type="WBParaSite" id="PTRK_0000299000.1"/>
    </source>
</evidence>
<dbReference type="SMART" id="SM00353">
    <property type="entry name" value="HLH"/>
    <property type="match status" value="1"/>
</dbReference>
<evidence type="ECO:0000256" key="4">
    <source>
        <dbReference type="ARBA" id="ARBA00023163"/>
    </source>
</evidence>
<dbReference type="GO" id="GO:0000976">
    <property type="term" value="F:transcription cis-regulatory region binding"/>
    <property type="evidence" value="ECO:0007669"/>
    <property type="project" value="TreeGrafter"/>
</dbReference>
<dbReference type="STRING" id="131310.A0A0N4Z736"/>
<protein>
    <submittedName>
        <fullName evidence="10">Aryl hydrocarbon receptor</fullName>
    </submittedName>
</protein>
<dbReference type="SUPFAM" id="SSF55785">
    <property type="entry name" value="PYP-like sensor domain (PAS domain)"/>
    <property type="match status" value="2"/>
</dbReference>
<dbReference type="Gene3D" id="3.30.450.20">
    <property type="entry name" value="PAS domain"/>
    <property type="match status" value="2"/>
</dbReference>
<dbReference type="InterPro" id="IPR000014">
    <property type="entry name" value="PAS"/>
</dbReference>
<keyword evidence="2" id="KW-0805">Transcription regulation</keyword>
<dbReference type="GO" id="GO:0006805">
    <property type="term" value="P:xenobiotic metabolic process"/>
    <property type="evidence" value="ECO:0007669"/>
    <property type="project" value="InterPro"/>
</dbReference>
<keyword evidence="5" id="KW-0539">Nucleus</keyword>
<evidence type="ECO:0000256" key="6">
    <source>
        <dbReference type="SAM" id="MobiDB-lite"/>
    </source>
</evidence>
<feature type="domain" description="BHLH" evidence="8">
    <location>
        <begin position="18"/>
        <end position="71"/>
    </location>
</feature>
<dbReference type="PANTHER" id="PTHR10649">
    <property type="entry name" value="ARYL HYDROCARBON RECEPTOR"/>
    <property type="match status" value="1"/>
</dbReference>